<dbReference type="EMBL" id="JANPWB010000014">
    <property type="protein sequence ID" value="KAJ1097720.1"/>
    <property type="molecule type" value="Genomic_DNA"/>
</dbReference>
<keyword evidence="3" id="KW-1185">Reference proteome</keyword>
<evidence type="ECO:0000313" key="3">
    <source>
        <dbReference type="Proteomes" id="UP001066276"/>
    </source>
</evidence>
<accession>A0AAV7M4J4</accession>
<dbReference type="AlphaFoldDB" id="A0AAV7M4J4"/>
<feature type="region of interest" description="Disordered" evidence="1">
    <location>
        <begin position="31"/>
        <end position="84"/>
    </location>
</feature>
<organism evidence="2 3">
    <name type="scientific">Pleurodeles waltl</name>
    <name type="common">Iberian ribbed newt</name>
    <dbReference type="NCBI Taxonomy" id="8319"/>
    <lineage>
        <taxon>Eukaryota</taxon>
        <taxon>Metazoa</taxon>
        <taxon>Chordata</taxon>
        <taxon>Craniata</taxon>
        <taxon>Vertebrata</taxon>
        <taxon>Euteleostomi</taxon>
        <taxon>Amphibia</taxon>
        <taxon>Batrachia</taxon>
        <taxon>Caudata</taxon>
        <taxon>Salamandroidea</taxon>
        <taxon>Salamandridae</taxon>
        <taxon>Pleurodelinae</taxon>
        <taxon>Pleurodeles</taxon>
    </lineage>
</organism>
<comment type="caution">
    <text evidence="2">The sequence shown here is derived from an EMBL/GenBank/DDBJ whole genome shotgun (WGS) entry which is preliminary data.</text>
</comment>
<protein>
    <submittedName>
        <fullName evidence="2">Uncharacterized protein</fullName>
    </submittedName>
</protein>
<reference evidence="2" key="1">
    <citation type="journal article" date="2022" name="bioRxiv">
        <title>Sequencing and chromosome-scale assembly of the giantPleurodeles waltlgenome.</title>
        <authorList>
            <person name="Brown T."/>
            <person name="Elewa A."/>
            <person name="Iarovenko S."/>
            <person name="Subramanian E."/>
            <person name="Araus A.J."/>
            <person name="Petzold A."/>
            <person name="Susuki M."/>
            <person name="Suzuki K.-i.T."/>
            <person name="Hayashi T."/>
            <person name="Toyoda A."/>
            <person name="Oliveira C."/>
            <person name="Osipova E."/>
            <person name="Leigh N.D."/>
            <person name="Simon A."/>
            <person name="Yun M.H."/>
        </authorList>
    </citation>
    <scope>NUCLEOTIDE SEQUENCE</scope>
    <source>
        <strain evidence="2">20211129_DDA</strain>
        <tissue evidence="2">Liver</tissue>
    </source>
</reference>
<sequence length="84" mass="8645">MRLALLGHAHHSLKPAGLGSAGPAVLRLCSLPGGWHRAPPPPEPSPLPNTFRSGHRQPPIPRAAPDQPGGTQSSPSSRPPCSAT</sequence>
<dbReference type="Proteomes" id="UP001066276">
    <property type="component" value="Chromosome 10"/>
</dbReference>
<evidence type="ECO:0000313" key="2">
    <source>
        <dbReference type="EMBL" id="KAJ1097720.1"/>
    </source>
</evidence>
<gene>
    <name evidence="2" type="ORF">NDU88_002837</name>
</gene>
<proteinExistence type="predicted"/>
<feature type="compositionally biased region" description="Pro residues" evidence="1">
    <location>
        <begin position="38"/>
        <end position="47"/>
    </location>
</feature>
<evidence type="ECO:0000256" key="1">
    <source>
        <dbReference type="SAM" id="MobiDB-lite"/>
    </source>
</evidence>
<name>A0AAV7M4J4_PLEWA</name>